<keyword evidence="4 6" id="KW-1133">Transmembrane helix</keyword>
<protein>
    <submittedName>
        <fullName evidence="7">Transmembrane 4 L6 family member 5</fullName>
    </submittedName>
</protein>
<organism evidence="7">
    <name type="scientific">Camelus bactrianus</name>
    <name type="common">Bactrian camel</name>
    <dbReference type="NCBI Taxonomy" id="9837"/>
    <lineage>
        <taxon>Eukaryota</taxon>
        <taxon>Metazoa</taxon>
        <taxon>Chordata</taxon>
        <taxon>Craniata</taxon>
        <taxon>Vertebrata</taxon>
        <taxon>Euteleostomi</taxon>
        <taxon>Mammalia</taxon>
        <taxon>Eutheria</taxon>
        <taxon>Laurasiatheria</taxon>
        <taxon>Artiodactyla</taxon>
        <taxon>Tylopoda</taxon>
        <taxon>Camelidae</taxon>
        <taxon>Camelus</taxon>
    </lineage>
</organism>
<gene>
    <name evidence="7" type="primary">LOC105082514</name>
</gene>
<reference evidence="7" key="1">
    <citation type="submission" date="2025-08" db="UniProtKB">
        <authorList>
            <consortium name="RefSeq"/>
        </authorList>
    </citation>
    <scope>IDENTIFICATION</scope>
    <source>
        <tissue evidence="7">Blood</tissue>
    </source>
</reference>
<evidence type="ECO:0000256" key="4">
    <source>
        <dbReference type="ARBA" id="ARBA00022989"/>
    </source>
</evidence>
<name>A0A9W3H496_CAMBA</name>
<dbReference type="PANTHER" id="PTHR14198:SF4">
    <property type="entry name" value="TRANSMEMBRANE 4 L6 FAMILY MEMBER 5"/>
    <property type="match status" value="1"/>
</dbReference>
<dbReference type="RefSeq" id="XP_010970375.2">
    <property type="nucleotide sequence ID" value="XM_010972073.2"/>
</dbReference>
<dbReference type="KEGG" id="cbai:105082514"/>
<evidence type="ECO:0000256" key="6">
    <source>
        <dbReference type="SAM" id="Phobius"/>
    </source>
</evidence>
<proteinExistence type="inferred from homology"/>
<dbReference type="Pfam" id="PF05805">
    <property type="entry name" value="L6_membrane"/>
    <property type="match status" value="1"/>
</dbReference>
<evidence type="ECO:0000256" key="3">
    <source>
        <dbReference type="ARBA" id="ARBA00022692"/>
    </source>
</evidence>
<accession>A0A9W3H496</accession>
<dbReference type="AlphaFoldDB" id="A0A9W3H496"/>
<dbReference type="GO" id="GO:0016020">
    <property type="term" value="C:membrane"/>
    <property type="evidence" value="ECO:0007669"/>
    <property type="project" value="UniProtKB-SubCell"/>
</dbReference>
<evidence type="ECO:0000256" key="2">
    <source>
        <dbReference type="ARBA" id="ARBA00006193"/>
    </source>
</evidence>
<dbReference type="PANTHER" id="PTHR14198">
    <property type="entry name" value="TRANSMEMBRANE 4 L6 FAMILY MEMBER 1-RELATED"/>
    <property type="match status" value="1"/>
</dbReference>
<keyword evidence="5 6" id="KW-0472">Membrane</keyword>
<dbReference type="InterPro" id="IPR008661">
    <property type="entry name" value="L6_membrane"/>
</dbReference>
<evidence type="ECO:0000256" key="5">
    <source>
        <dbReference type="ARBA" id="ARBA00023136"/>
    </source>
</evidence>
<sequence>MLRSIFCSAFGLLGGIYCLSVSGTALRIGPKCLMNDTWDYHFKETLGSYLYNRTQWSLCVQPPGIVYWNVTLFSLLVAASCLEILLCGLQLVNATIGVFCGDCRKKEGAPH</sequence>
<evidence type="ECO:0000313" key="7">
    <source>
        <dbReference type="RefSeq" id="XP_010970375.2"/>
    </source>
</evidence>
<comment type="subcellular location">
    <subcellularLocation>
        <location evidence="1">Membrane</location>
        <topology evidence="1">Multi-pass membrane protein</topology>
    </subcellularLocation>
</comment>
<evidence type="ECO:0000256" key="1">
    <source>
        <dbReference type="ARBA" id="ARBA00004141"/>
    </source>
</evidence>
<feature type="transmembrane region" description="Helical" evidence="6">
    <location>
        <begin position="65"/>
        <end position="86"/>
    </location>
</feature>
<keyword evidence="3 6" id="KW-0812">Transmembrane</keyword>
<comment type="similarity">
    <text evidence="2">Belongs to the L6 tetraspanin family.</text>
</comment>